<gene>
    <name evidence="1" type="ORF">ACFQJ9_07865</name>
</gene>
<evidence type="ECO:0000313" key="2">
    <source>
        <dbReference type="Proteomes" id="UP001596447"/>
    </source>
</evidence>
<evidence type="ECO:0000313" key="1">
    <source>
        <dbReference type="EMBL" id="MFC7199328.1"/>
    </source>
</evidence>
<dbReference type="EMBL" id="JBHTAR010000011">
    <property type="protein sequence ID" value="MFC7199328.1"/>
    <property type="molecule type" value="Genomic_DNA"/>
</dbReference>
<dbReference type="Pfam" id="PF24366">
    <property type="entry name" value="DUF7522"/>
    <property type="match status" value="1"/>
</dbReference>
<proteinExistence type="predicted"/>
<dbReference type="AlphaFoldDB" id="A0ABD5Z2W3"/>
<keyword evidence="2" id="KW-1185">Reference proteome</keyword>
<reference evidence="1 2" key="1">
    <citation type="journal article" date="2019" name="Int. J. Syst. Evol. Microbiol.">
        <title>The Global Catalogue of Microorganisms (GCM) 10K type strain sequencing project: providing services to taxonomists for standard genome sequencing and annotation.</title>
        <authorList>
            <consortium name="The Broad Institute Genomics Platform"/>
            <consortium name="The Broad Institute Genome Sequencing Center for Infectious Disease"/>
            <person name="Wu L."/>
            <person name="Ma J."/>
        </authorList>
    </citation>
    <scope>NUCLEOTIDE SEQUENCE [LARGE SCALE GENOMIC DNA]</scope>
    <source>
        <strain evidence="1 2">XZGYJ-43</strain>
    </source>
</reference>
<dbReference type="InterPro" id="IPR055944">
    <property type="entry name" value="DUF7522"/>
</dbReference>
<accession>A0ABD5Z2W3</accession>
<dbReference type="Proteomes" id="UP001596447">
    <property type="component" value="Unassembled WGS sequence"/>
</dbReference>
<organism evidence="1 2">
    <name type="scientific">Halospeciosus flavus</name>
    <dbReference type="NCBI Taxonomy" id="3032283"/>
    <lineage>
        <taxon>Archaea</taxon>
        <taxon>Methanobacteriati</taxon>
        <taxon>Methanobacteriota</taxon>
        <taxon>Stenosarchaea group</taxon>
        <taxon>Halobacteria</taxon>
        <taxon>Halobacteriales</taxon>
        <taxon>Halobacteriaceae</taxon>
        <taxon>Halospeciosus</taxon>
    </lineage>
</organism>
<comment type="caution">
    <text evidence="1">The sequence shown here is derived from an EMBL/GenBank/DDBJ whole genome shotgun (WGS) entry which is preliminary data.</text>
</comment>
<sequence length="141" mass="16126">MPPHRYERLVEHVRRQAGDLLRAAMYYDADGREVLYRRPDLSEAALRLDADELADRLRERDALATESDVSGVRGPAEATIELHENLVFVHLHESDLRGVLLSLDRRVAQNLSEFVDDCVTILVPTEERRFFAADRGEEELG</sequence>
<name>A0ABD5Z2W3_9EURY</name>
<evidence type="ECO:0008006" key="3">
    <source>
        <dbReference type="Google" id="ProtNLM"/>
    </source>
</evidence>
<protein>
    <recommendedName>
        <fullName evidence="3">Roadblock/LAMTOR2 domain-containing protein</fullName>
    </recommendedName>
</protein>
<dbReference type="RefSeq" id="WP_279529263.1">
    <property type="nucleotide sequence ID" value="NZ_CP122312.1"/>
</dbReference>